<feature type="domain" description="UBC core" evidence="11">
    <location>
        <begin position="24"/>
        <end position="177"/>
    </location>
</feature>
<dbReference type="OrthoDB" id="10249039at2759"/>
<evidence type="ECO:0000256" key="6">
    <source>
        <dbReference type="ARBA" id="ARBA00043698"/>
    </source>
</evidence>
<dbReference type="Gene3D" id="3.10.110.10">
    <property type="entry name" value="Ubiquitin Conjugating Enzyme"/>
    <property type="match status" value="1"/>
</dbReference>
<evidence type="ECO:0000256" key="3">
    <source>
        <dbReference type="ARBA" id="ARBA00022741"/>
    </source>
</evidence>
<dbReference type="SMART" id="SM00212">
    <property type="entry name" value="UBCc"/>
    <property type="match status" value="1"/>
</dbReference>
<dbReference type="AlphaFoldDB" id="A0A9N9WQT2"/>
<dbReference type="InterPro" id="IPR000608">
    <property type="entry name" value="UBC"/>
</dbReference>
<name>A0A9N9WQT2_9DIPT</name>
<evidence type="ECO:0000256" key="1">
    <source>
        <dbReference type="ARBA" id="ARBA00005032"/>
    </source>
</evidence>
<reference evidence="12" key="2">
    <citation type="submission" date="2022-10" db="EMBL/GenBank/DDBJ databases">
        <authorList>
            <consortium name="ENA_rothamsted_submissions"/>
            <consortium name="culmorum"/>
            <person name="King R."/>
        </authorList>
    </citation>
    <scope>NUCLEOTIDE SEQUENCE</scope>
</reference>
<keyword evidence="5 9" id="KW-0067">ATP-binding</keyword>
<feature type="region of interest" description="Disordered" evidence="10">
    <location>
        <begin position="1"/>
        <end position="21"/>
    </location>
</feature>
<evidence type="ECO:0000259" key="11">
    <source>
        <dbReference type="PROSITE" id="PS50127"/>
    </source>
</evidence>
<evidence type="ECO:0000256" key="2">
    <source>
        <dbReference type="ARBA" id="ARBA00022679"/>
    </source>
</evidence>
<reference evidence="12" key="1">
    <citation type="submission" date="2022-01" db="EMBL/GenBank/DDBJ databases">
        <authorList>
            <person name="King R."/>
        </authorList>
    </citation>
    <scope>NUCLEOTIDE SEQUENCE</scope>
</reference>
<organism evidence="12 13">
    <name type="scientific">Chironomus riparius</name>
    <dbReference type="NCBI Taxonomy" id="315576"/>
    <lineage>
        <taxon>Eukaryota</taxon>
        <taxon>Metazoa</taxon>
        <taxon>Ecdysozoa</taxon>
        <taxon>Arthropoda</taxon>
        <taxon>Hexapoda</taxon>
        <taxon>Insecta</taxon>
        <taxon>Pterygota</taxon>
        <taxon>Neoptera</taxon>
        <taxon>Endopterygota</taxon>
        <taxon>Diptera</taxon>
        <taxon>Nematocera</taxon>
        <taxon>Chironomoidea</taxon>
        <taxon>Chironomidae</taxon>
        <taxon>Chironominae</taxon>
        <taxon>Chironomus</taxon>
    </lineage>
</organism>
<dbReference type="PROSITE" id="PS50127">
    <property type="entry name" value="UBC_2"/>
    <property type="match status" value="1"/>
</dbReference>
<dbReference type="GO" id="GO:0045116">
    <property type="term" value="P:protein neddylation"/>
    <property type="evidence" value="ECO:0007669"/>
    <property type="project" value="UniProtKB-ARBA"/>
</dbReference>
<accession>A0A9N9WQT2</accession>
<dbReference type="EMBL" id="OU895877">
    <property type="protein sequence ID" value="CAG9800580.1"/>
    <property type="molecule type" value="Genomic_DNA"/>
</dbReference>
<dbReference type="InterPro" id="IPR023313">
    <property type="entry name" value="UBQ-conjugating_AS"/>
</dbReference>
<keyword evidence="2" id="KW-0808">Transferase</keyword>
<sequence>MITLTRNLKKSNEENGQTNKRVSIRDKLLVKEVQEMEENMPSTVKCEFPDANMLSEFYLIVSPNEGLWKNGKFKFLVTVNEEYNMMPPKVKCLTKVLHPNISDKGEICLSLLRVNSIDGTSWLPTRRLKDVMFGINSIFTDLCDFSDPLNVEIAEEYATDSEKTKSKIREFVQLHAR</sequence>
<keyword evidence="3 9" id="KW-0547">Nucleotide-binding</keyword>
<dbReference type="FunFam" id="3.10.110.10:FF:000033">
    <property type="entry name" value="NEDD8-conjugating enzyme UBE2F"/>
    <property type="match status" value="1"/>
</dbReference>
<dbReference type="InterPro" id="IPR016135">
    <property type="entry name" value="UBQ-conjugating_enzyme/RWD"/>
</dbReference>
<comment type="catalytic activity">
    <reaction evidence="6">
        <text>[E1 NEDD8-activating enzyme]-S-[NEDD8 protein]-yl-L-cysteine + [E2 NEDD8-conjugating enzyme]-L-cysteine = [E1 NEDD8-activating enzyme]-L-cysteine + [E2 NEDD8-conjugating enzyme]-S-[NEDD8-protein]-yl-L-cysteine.</text>
        <dbReference type="EC" id="2.3.2.34"/>
    </reaction>
</comment>
<keyword evidence="13" id="KW-1185">Reference proteome</keyword>
<dbReference type="CDD" id="cd23794">
    <property type="entry name" value="UBCc_UBE2F_UBE2M"/>
    <property type="match status" value="1"/>
</dbReference>
<dbReference type="PANTHER" id="PTHR24067">
    <property type="entry name" value="UBIQUITIN-CONJUGATING ENZYME E2"/>
    <property type="match status" value="1"/>
</dbReference>
<evidence type="ECO:0000313" key="13">
    <source>
        <dbReference type="Proteomes" id="UP001153620"/>
    </source>
</evidence>
<dbReference type="InterPro" id="IPR050113">
    <property type="entry name" value="Ub_conjugating_enzyme"/>
</dbReference>
<feature type="active site" description="Glycyl thioester intermediate" evidence="8">
    <location>
        <position position="108"/>
    </location>
</feature>
<evidence type="ECO:0000256" key="5">
    <source>
        <dbReference type="ARBA" id="ARBA00022840"/>
    </source>
</evidence>
<dbReference type="PROSITE" id="PS00183">
    <property type="entry name" value="UBC_1"/>
    <property type="match status" value="1"/>
</dbReference>
<keyword evidence="4 9" id="KW-0833">Ubl conjugation pathway</keyword>
<evidence type="ECO:0000313" key="12">
    <source>
        <dbReference type="EMBL" id="CAG9800580.1"/>
    </source>
</evidence>
<proteinExistence type="inferred from homology"/>
<protein>
    <recommendedName>
        <fullName evidence="7">E2 NEDD8-conjugating enzyme</fullName>
        <ecNumber evidence="7">2.3.2.34</ecNumber>
    </recommendedName>
</protein>
<evidence type="ECO:0000256" key="4">
    <source>
        <dbReference type="ARBA" id="ARBA00022786"/>
    </source>
</evidence>
<comment type="similarity">
    <text evidence="9">Belongs to the ubiquitin-conjugating enzyme family.</text>
</comment>
<evidence type="ECO:0000256" key="10">
    <source>
        <dbReference type="SAM" id="MobiDB-lite"/>
    </source>
</evidence>
<comment type="pathway">
    <text evidence="1">Protein modification; protein neddylation.</text>
</comment>
<evidence type="ECO:0000256" key="8">
    <source>
        <dbReference type="PROSITE-ProRule" id="PRU10133"/>
    </source>
</evidence>
<dbReference type="SUPFAM" id="SSF54495">
    <property type="entry name" value="UBC-like"/>
    <property type="match status" value="1"/>
</dbReference>
<evidence type="ECO:0000256" key="7">
    <source>
        <dbReference type="ARBA" id="ARBA00044047"/>
    </source>
</evidence>
<dbReference type="Pfam" id="PF00179">
    <property type="entry name" value="UQ_con"/>
    <property type="match status" value="1"/>
</dbReference>
<gene>
    <name evidence="12" type="ORF">CHIRRI_LOCUS3520</name>
</gene>
<dbReference type="GO" id="GO:0005524">
    <property type="term" value="F:ATP binding"/>
    <property type="evidence" value="ECO:0007669"/>
    <property type="project" value="UniProtKB-UniRule"/>
</dbReference>
<dbReference type="GO" id="GO:0061654">
    <property type="term" value="F:NEDD8 conjugating enzyme activity"/>
    <property type="evidence" value="ECO:0007669"/>
    <property type="project" value="UniProtKB-EC"/>
</dbReference>
<dbReference type="Proteomes" id="UP001153620">
    <property type="component" value="Chromosome 1"/>
</dbReference>
<dbReference type="EC" id="2.3.2.34" evidence="7"/>
<evidence type="ECO:0000256" key="9">
    <source>
        <dbReference type="RuleBase" id="RU362109"/>
    </source>
</evidence>